<accession>A0A6I4UJK5</accession>
<evidence type="ECO:0000313" key="4">
    <source>
        <dbReference type="Proteomes" id="UP000430021"/>
    </source>
</evidence>
<dbReference type="EMBL" id="WTYB01000002">
    <property type="protein sequence ID" value="MXP38676.1"/>
    <property type="molecule type" value="Genomic_DNA"/>
</dbReference>
<keyword evidence="1" id="KW-0812">Transmembrane</keyword>
<evidence type="ECO:0000313" key="5">
    <source>
        <dbReference type="Proteomes" id="UP000548685"/>
    </source>
</evidence>
<evidence type="ECO:0000313" key="2">
    <source>
        <dbReference type="EMBL" id="MBB3776241.1"/>
    </source>
</evidence>
<dbReference type="OrthoDB" id="8445931at2"/>
<comment type="caution">
    <text evidence="3">The sequence shown here is derived from an EMBL/GenBank/DDBJ whole genome shotgun (WGS) entry which is preliminary data.</text>
</comment>
<dbReference type="Proteomes" id="UP000548685">
    <property type="component" value="Unassembled WGS sequence"/>
</dbReference>
<proteinExistence type="predicted"/>
<keyword evidence="5" id="KW-1185">Reference proteome</keyword>
<feature type="transmembrane region" description="Helical" evidence="1">
    <location>
        <begin position="253"/>
        <end position="272"/>
    </location>
</feature>
<feature type="transmembrane region" description="Helical" evidence="1">
    <location>
        <begin position="148"/>
        <end position="167"/>
    </location>
</feature>
<reference evidence="3 4" key="1">
    <citation type="submission" date="2019-12" db="EMBL/GenBank/DDBJ databases">
        <title>Genomic-based taxomic classification of the family Erythrobacteraceae.</title>
        <authorList>
            <person name="Xu L."/>
        </authorList>
    </citation>
    <scope>NUCLEOTIDE SEQUENCE [LARGE SCALE GENOMIC DNA]</scope>
    <source>
        <strain evidence="3 4">JCM 10282</strain>
    </source>
</reference>
<feature type="transmembrane region" description="Helical" evidence="1">
    <location>
        <begin position="179"/>
        <end position="198"/>
    </location>
</feature>
<dbReference type="EMBL" id="JACICE010000002">
    <property type="protein sequence ID" value="MBB3776241.1"/>
    <property type="molecule type" value="Genomic_DNA"/>
</dbReference>
<sequence>MPLAATFALLFLIGYSSQRSGVCMMRAVSEVIDRRRVHRLAGFALAAASAMLVMATAETLGAQPFTLIPGAPADRSAIAGGVLFGLGTLLSGHCAMGTLAALTAGDLPRSAAIAAMFAAALLLGPEMSQAALMLPPRGLVLSPLASNLPAALAIGGVLAVLAATYIYRRLGWRQPRGGWSPLVAMSLVGAASGLLFALDRQWVYTSRIAGLAYGTIPAEPAAFAGPAILILGMTVAALVGGTFEWKLGTAREWSRGAGGGLLMGLGATLVPGGNDAMLFTGVPLLLPNLLTGYAAFTATLFIALIWRRRRAA</sequence>
<dbReference type="AlphaFoldDB" id="A0A6I4UJK5"/>
<feature type="transmembrane region" description="Helical" evidence="1">
    <location>
        <begin position="111"/>
        <end position="128"/>
    </location>
</feature>
<dbReference type="Pfam" id="PF04143">
    <property type="entry name" value="Sulf_transp"/>
    <property type="match status" value="1"/>
</dbReference>
<reference evidence="2 5" key="2">
    <citation type="submission" date="2020-08" db="EMBL/GenBank/DDBJ databases">
        <title>Genomic Encyclopedia of Type Strains, Phase IV (KMG-IV): sequencing the most valuable type-strain genomes for metagenomic binning, comparative biology and taxonomic classification.</title>
        <authorList>
            <person name="Goeker M."/>
        </authorList>
    </citation>
    <scope>NUCLEOTIDE SEQUENCE [LARGE SCALE GENOMIC DNA]</scope>
    <source>
        <strain evidence="2 5">DSM 8510</strain>
    </source>
</reference>
<evidence type="ECO:0000256" key="1">
    <source>
        <dbReference type="SAM" id="Phobius"/>
    </source>
</evidence>
<feature type="transmembrane region" description="Helical" evidence="1">
    <location>
        <begin position="77"/>
        <end position="104"/>
    </location>
</feature>
<feature type="transmembrane region" description="Helical" evidence="1">
    <location>
        <begin position="221"/>
        <end position="241"/>
    </location>
</feature>
<feature type="transmembrane region" description="Helical" evidence="1">
    <location>
        <begin position="284"/>
        <end position="306"/>
    </location>
</feature>
<keyword evidence="1" id="KW-0472">Membrane</keyword>
<keyword evidence="1" id="KW-1133">Transmembrane helix</keyword>
<dbReference type="Proteomes" id="UP000430021">
    <property type="component" value="Unassembled WGS sequence"/>
</dbReference>
<evidence type="ECO:0000313" key="3">
    <source>
        <dbReference type="EMBL" id="MXP38676.1"/>
    </source>
</evidence>
<organism evidence="3 4">
    <name type="scientific">Erythrobacter ramosus</name>
    <dbReference type="NCBI Taxonomy" id="35811"/>
    <lineage>
        <taxon>Bacteria</taxon>
        <taxon>Pseudomonadati</taxon>
        <taxon>Pseudomonadota</taxon>
        <taxon>Alphaproteobacteria</taxon>
        <taxon>Sphingomonadales</taxon>
        <taxon>Erythrobacteraceae</taxon>
        <taxon>Erythrobacter/Porphyrobacter group</taxon>
        <taxon>Erythrobacter</taxon>
    </lineage>
</organism>
<dbReference type="InterPro" id="IPR007272">
    <property type="entry name" value="Sulf_transp_TsuA/YedE"/>
</dbReference>
<protein>
    <submittedName>
        <fullName evidence="2">Membrane protein YedE/YeeE</fullName>
    </submittedName>
    <submittedName>
        <fullName evidence="3">YeeE/YedE family protein</fullName>
    </submittedName>
</protein>
<dbReference type="RefSeq" id="WP_160760804.1">
    <property type="nucleotide sequence ID" value="NZ_BAAADZ010000010.1"/>
</dbReference>
<name>A0A6I4UJK5_9SPHN</name>
<gene>
    <name evidence="2" type="ORF">FHS52_002210</name>
    <name evidence="3" type="ORF">GRI59_08640</name>
</gene>